<dbReference type="EMBL" id="JTFC01000008">
    <property type="protein sequence ID" value="RUS58018.1"/>
    <property type="molecule type" value="Genomic_DNA"/>
</dbReference>
<keyword evidence="2" id="KW-1185">Reference proteome</keyword>
<dbReference type="RefSeq" id="WP_126989352.1">
    <property type="nucleotide sequence ID" value="NZ_JTFC01000008.1"/>
</dbReference>
<name>A0A433RXL4_9BACL</name>
<organism evidence="1 2">
    <name type="scientific">Candidatus Kurthia intestinigallinarum</name>
    <dbReference type="NCBI Taxonomy" id="1562256"/>
    <lineage>
        <taxon>Bacteria</taxon>
        <taxon>Bacillati</taxon>
        <taxon>Bacillota</taxon>
        <taxon>Bacilli</taxon>
        <taxon>Bacillales</taxon>
        <taxon>Caryophanaceae</taxon>
        <taxon>Kurthia</taxon>
    </lineage>
</organism>
<reference evidence="1 2" key="1">
    <citation type="submission" date="2014-11" db="EMBL/GenBank/DDBJ databases">
        <title>Genome sequence and analysis of novel Kurthia sp.</title>
        <authorList>
            <person name="Lawson J.N."/>
            <person name="Gonzalez J.E."/>
            <person name="Rinauldi L."/>
            <person name="Xuan Z."/>
            <person name="Firman A."/>
            <person name="Shaddox L."/>
            <person name="Trudeau A."/>
            <person name="Shah S."/>
            <person name="Reiman D."/>
        </authorList>
    </citation>
    <scope>NUCLEOTIDE SEQUENCE [LARGE SCALE GENOMIC DNA]</scope>
    <source>
        <strain evidence="1 2">3B1D</strain>
    </source>
</reference>
<dbReference type="AlphaFoldDB" id="A0A433RXL4"/>
<sequence>MNRLMRAAQKNEQAHAILEELQLLEKWRLIGDCYVVGATAYNLIVTPDIDIETFCDNPEPSKIMSMLASLVCHPNVVELKYHDFTQHDFQGHYFKLIYVKKEIEWTIDMWLFSNDRKGALSRDLVPYMTTYLTAQNREVILTIKEALILRQLDFSSVFIYQAVMEFGVQTIAEFLKWTETHPTTVPFHWQPIA</sequence>
<dbReference type="Proteomes" id="UP000288623">
    <property type="component" value="Unassembled WGS sequence"/>
</dbReference>
<evidence type="ECO:0000313" key="2">
    <source>
        <dbReference type="Proteomes" id="UP000288623"/>
    </source>
</evidence>
<evidence type="ECO:0000313" key="1">
    <source>
        <dbReference type="EMBL" id="RUS58018.1"/>
    </source>
</evidence>
<dbReference type="OrthoDB" id="307112at2"/>
<proteinExistence type="predicted"/>
<accession>A0A433RXL4</accession>
<comment type="caution">
    <text evidence="1">The sequence shown here is derived from an EMBL/GenBank/DDBJ whole genome shotgun (WGS) entry which is preliminary data.</text>
</comment>
<protein>
    <submittedName>
        <fullName evidence="1">Uncharacterized protein</fullName>
    </submittedName>
</protein>
<gene>
    <name evidence="1" type="ORF">QI30_02380</name>
</gene>